<dbReference type="EMBL" id="JAUSWV010000002">
    <property type="protein sequence ID" value="MDQ0578402.1"/>
    <property type="molecule type" value="Genomic_DNA"/>
</dbReference>
<accession>A0ABU0NH19</accession>
<evidence type="ECO:0000313" key="1">
    <source>
        <dbReference type="EMBL" id="MDQ0578402.1"/>
    </source>
</evidence>
<organism evidence="1 2">
    <name type="scientific">Streptomyces rishiriensis</name>
    <dbReference type="NCBI Taxonomy" id="68264"/>
    <lineage>
        <taxon>Bacteria</taxon>
        <taxon>Bacillati</taxon>
        <taxon>Actinomycetota</taxon>
        <taxon>Actinomycetes</taxon>
        <taxon>Kitasatosporales</taxon>
        <taxon>Streptomycetaceae</taxon>
        <taxon>Streptomyces</taxon>
    </lineage>
</organism>
<keyword evidence="2" id="KW-1185">Reference proteome</keyword>
<protein>
    <submittedName>
        <fullName evidence="1">Uncharacterized protein</fullName>
    </submittedName>
</protein>
<dbReference type="Proteomes" id="UP001230654">
    <property type="component" value="Unassembled WGS sequence"/>
</dbReference>
<sequence length="77" mass="8219">MCFRGFLTSGGHQIVPSRKSAGIRPVALGECAVHENMVDVCPAQDLQQARRLVGQVPDDGVTYAWAVPAETRKPAAS</sequence>
<proteinExistence type="predicted"/>
<evidence type="ECO:0000313" key="2">
    <source>
        <dbReference type="Proteomes" id="UP001230654"/>
    </source>
</evidence>
<comment type="caution">
    <text evidence="1">The sequence shown here is derived from an EMBL/GenBank/DDBJ whole genome shotgun (WGS) entry which is preliminary data.</text>
</comment>
<reference evidence="1 2" key="1">
    <citation type="submission" date="2023-07" db="EMBL/GenBank/DDBJ databases">
        <title>Comparative genomics of wheat-associated soil bacteria to identify genetic determinants of phenazine resistance.</title>
        <authorList>
            <person name="Mouncey N."/>
        </authorList>
    </citation>
    <scope>NUCLEOTIDE SEQUENCE [LARGE SCALE GENOMIC DNA]</scope>
    <source>
        <strain evidence="1 2">B2I6</strain>
    </source>
</reference>
<name>A0ABU0NH19_STRRH</name>
<gene>
    <name evidence="1" type="ORF">QF030_000580</name>
</gene>